<dbReference type="Pfam" id="PF10090">
    <property type="entry name" value="HPTransfase"/>
    <property type="match status" value="1"/>
</dbReference>
<dbReference type="Proteomes" id="UP000697995">
    <property type="component" value="Unassembled WGS sequence"/>
</dbReference>
<sequence length="187" mass="19149">MRMDTQLARLLAARLCHDLGGVTGTLTGTLDLVQGPQDEMLGLAQEAAAGLRDRLRLYAAAWGGTTGDAEAAALARLLEASPASPRVRFDLGPLSPGRALPAVLVPVLLNAGLLAAEALPRGGLVMLSGGAEDGIEVRPEGRDAAWPAGLQALLRGGTLPVALQEGPRRVVAPFLLLLPASAASSSR</sequence>
<accession>A0ABS1D112</accession>
<proteinExistence type="predicted"/>
<reference evidence="2 3" key="1">
    <citation type="journal article" date="2020" name="Microorganisms">
        <title>Osmotic Adaptation and Compatible Solute Biosynthesis of Phototrophic Bacteria as Revealed from Genome Analyses.</title>
        <authorList>
            <person name="Imhoff J.F."/>
            <person name="Rahn T."/>
            <person name="Kunzel S."/>
            <person name="Keller A."/>
            <person name="Neulinger S.C."/>
        </authorList>
    </citation>
    <scope>NUCLEOTIDE SEQUENCE [LARGE SCALE GENOMIC DNA]</scope>
    <source>
        <strain evidence="2 3">DSM 15382</strain>
    </source>
</reference>
<dbReference type="Gene3D" id="1.10.287.130">
    <property type="match status" value="1"/>
</dbReference>
<organism evidence="2 3">
    <name type="scientific">Paracraurococcus ruber</name>
    <dbReference type="NCBI Taxonomy" id="77675"/>
    <lineage>
        <taxon>Bacteria</taxon>
        <taxon>Pseudomonadati</taxon>
        <taxon>Pseudomonadota</taxon>
        <taxon>Alphaproteobacteria</taxon>
        <taxon>Acetobacterales</taxon>
        <taxon>Roseomonadaceae</taxon>
        <taxon>Paracraurococcus</taxon>
    </lineage>
</organism>
<feature type="domain" description="Histidine phosphotransferase ChpT C-terminal" evidence="1">
    <location>
        <begin position="96"/>
        <end position="181"/>
    </location>
</feature>
<feature type="non-terminal residue" evidence="2">
    <location>
        <position position="187"/>
    </location>
</feature>
<dbReference type="InterPro" id="IPR036890">
    <property type="entry name" value="HATPase_C_sf"/>
</dbReference>
<dbReference type="Gene3D" id="3.30.565.10">
    <property type="entry name" value="Histidine kinase-like ATPase, C-terminal domain"/>
    <property type="match status" value="1"/>
</dbReference>
<evidence type="ECO:0000313" key="2">
    <source>
        <dbReference type="EMBL" id="MBK1660462.1"/>
    </source>
</evidence>
<gene>
    <name evidence="2" type="ORF">CKO45_19750</name>
</gene>
<evidence type="ECO:0000259" key="1">
    <source>
        <dbReference type="Pfam" id="PF10090"/>
    </source>
</evidence>
<dbReference type="RefSeq" id="WP_200305998.1">
    <property type="nucleotide sequence ID" value="NZ_NRSG01000181.1"/>
</dbReference>
<name>A0ABS1D112_9PROT</name>
<comment type="caution">
    <text evidence="2">The sequence shown here is derived from an EMBL/GenBank/DDBJ whole genome shotgun (WGS) entry which is preliminary data.</text>
</comment>
<dbReference type="InterPro" id="IPR018762">
    <property type="entry name" value="ChpT_C"/>
</dbReference>
<dbReference type="EMBL" id="NRSG01000181">
    <property type="protein sequence ID" value="MBK1660462.1"/>
    <property type="molecule type" value="Genomic_DNA"/>
</dbReference>
<keyword evidence="3" id="KW-1185">Reference proteome</keyword>
<protein>
    <recommendedName>
        <fullName evidence="1">Histidine phosphotransferase ChpT C-terminal domain-containing protein</fullName>
    </recommendedName>
</protein>
<evidence type="ECO:0000313" key="3">
    <source>
        <dbReference type="Proteomes" id="UP000697995"/>
    </source>
</evidence>